<feature type="non-terminal residue" evidence="1">
    <location>
        <position position="63"/>
    </location>
</feature>
<organism evidence="1 2">
    <name type="scientific">Rotaria sordida</name>
    <dbReference type="NCBI Taxonomy" id="392033"/>
    <lineage>
        <taxon>Eukaryota</taxon>
        <taxon>Metazoa</taxon>
        <taxon>Spiralia</taxon>
        <taxon>Gnathifera</taxon>
        <taxon>Rotifera</taxon>
        <taxon>Eurotatoria</taxon>
        <taxon>Bdelloidea</taxon>
        <taxon>Philodinida</taxon>
        <taxon>Philodinidae</taxon>
        <taxon>Rotaria</taxon>
    </lineage>
</organism>
<reference evidence="1" key="1">
    <citation type="submission" date="2021-02" db="EMBL/GenBank/DDBJ databases">
        <authorList>
            <person name="Nowell W R."/>
        </authorList>
    </citation>
    <scope>NUCLEOTIDE SEQUENCE</scope>
</reference>
<sequence length="63" mass="7575">MLICNRWNIFTQPEIKEYSTTVNYFLSTFDLNIHHISSKKIYIIDYPDDEKVMKCVEIIEQAM</sequence>
<gene>
    <name evidence="1" type="ORF">ZHD862_LOCUS30731</name>
</gene>
<proteinExistence type="predicted"/>
<dbReference type="Proteomes" id="UP000663864">
    <property type="component" value="Unassembled WGS sequence"/>
</dbReference>
<evidence type="ECO:0000313" key="1">
    <source>
        <dbReference type="EMBL" id="CAF1354277.1"/>
    </source>
</evidence>
<protein>
    <submittedName>
        <fullName evidence="1">Uncharacterized protein</fullName>
    </submittedName>
</protein>
<evidence type="ECO:0000313" key="2">
    <source>
        <dbReference type="Proteomes" id="UP000663864"/>
    </source>
</evidence>
<accession>A0A815HP36</accession>
<dbReference type="EMBL" id="CAJNOT010002947">
    <property type="protein sequence ID" value="CAF1354277.1"/>
    <property type="molecule type" value="Genomic_DNA"/>
</dbReference>
<name>A0A815HP36_9BILA</name>
<comment type="caution">
    <text evidence="1">The sequence shown here is derived from an EMBL/GenBank/DDBJ whole genome shotgun (WGS) entry which is preliminary data.</text>
</comment>
<dbReference type="AlphaFoldDB" id="A0A815HP36"/>